<dbReference type="AlphaFoldDB" id="A0A1H6FAJ4"/>
<evidence type="ECO:0000313" key="2">
    <source>
        <dbReference type="Proteomes" id="UP000236724"/>
    </source>
</evidence>
<gene>
    <name evidence="1" type="ORF">MBHS_02166</name>
</gene>
<evidence type="ECO:0000313" key="1">
    <source>
        <dbReference type="EMBL" id="SEH06309.1"/>
    </source>
</evidence>
<proteinExistence type="predicted"/>
<name>A0A1H6FAJ4_9GAMM</name>
<protein>
    <submittedName>
        <fullName evidence="1">Uncharacterized protein</fullName>
    </submittedName>
</protein>
<sequence length="81" mass="9267">MPNYRPITITQQQYDQIHSLISHWVFGLLICTKSGGGRVVTIFTVEKTKYDANKACGNCRTYFEAKYPNVMECLEKTVSDN</sequence>
<accession>A0A1H6FAJ4</accession>
<organism evidence="1 2">
    <name type="scientific">Candidatus Venteria ishoeyi</name>
    <dbReference type="NCBI Taxonomy" id="1899563"/>
    <lineage>
        <taxon>Bacteria</taxon>
        <taxon>Pseudomonadati</taxon>
        <taxon>Pseudomonadota</taxon>
        <taxon>Gammaproteobacteria</taxon>
        <taxon>Thiotrichales</taxon>
        <taxon>Thiotrichaceae</taxon>
        <taxon>Venteria</taxon>
    </lineage>
</organism>
<dbReference type="Proteomes" id="UP000236724">
    <property type="component" value="Unassembled WGS sequence"/>
</dbReference>
<reference evidence="1 2" key="1">
    <citation type="submission" date="2016-10" db="EMBL/GenBank/DDBJ databases">
        <authorList>
            <person name="de Groot N.N."/>
        </authorList>
    </citation>
    <scope>NUCLEOTIDE SEQUENCE [LARGE SCALE GENOMIC DNA]</scope>
    <source>
        <strain evidence="1">MBHS1</strain>
    </source>
</reference>
<dbReference type="EMBL" id="FMSV02000470">
    <property type="protein sequence ID" value="SEH06309.1"/>
    <property type="molecule type" value="Genomic_DNA"/>
</dbReference>
<keyword evidence="2" id="KW-1185">Reference proteome</keyword>